<keyword evidence="3" id="KW-1185">Reference proteome</keyword>
<dbReference type="Proteomes" id="UP000317839">
    <property type="component" value="Unassembled WGS sequence"/>
</dbReference>
<sequence length="181" mass="20143">MKLLFVAGFFVAVLGGCSASLNSYKNKSPQFKMNEFFSGKLCAWGVVRDRSGEVSRKFVADIAATAEKDAVVLDEDFVFDDGEKQKRIWKFVRKNEQWIGTAGDVVGEAVGRVKGDTLHLTYELAIQVEGTEYVIAMDDWLHLIDSKTLMGSTDMSKWGFNVGRIDISIQQTQVESCLANL</sequence>
<accession>A0A545T8Q5</accession>
<name>A0A545T8Q5_9GAMM</name>
<protein>
    <submittedName>
        <fullName evidence="2">DUF3833 domain-containing protein</fullName>
    </submittedName>
</protein>
<reference evidence="2 3" key="1">
    <citation type="submission" date="2019-06" db="EMBL/GenBank/DDBJ databases">
        <title>Draft genome of Aliikangiella marina GYP-15.</title>
        <authorList>
            <person name="Wang G."/>
        </authorList>
    </citation>
    <scope>NUCLEOTIDE SEQUENCE [LARGE SCALE GENOMIC DNA]</scope>
    <source>
        <strain evidence="2 3">GYP-15</strain>
    </source>
</reference>
<dbReference type="InterPro" id="IPR024409">
    <property type="entry name" value="DUF3833"/>
</dbReference>
<feature type="chain" id="PRO_5022063132" evidence="1">
    <location>
        <begin position="20"/>
        <end position="181"/>
    </location>
</feature>
<feature type="signal peptide" evidence="1">
    <location>
        <begin position="1"/>
        <end position="19"/>
    </location>
</feature>
<evidence type="ECO:0000313" key="2">
    <source>
        <dbReference type="EMBL" id="TQV73589.1"/>
    </source>
</evidence>
<gene>
    <name evidence="2" type="ORF">FLL45_12000</name>
</gene>
<dbReference type="RefSeq" id="WP_142942297.1">
    <property type="nucleotide sequence ID" value="NZ_VIKR01000003.1"/>
</dbReference>
<dbReference type="OrthoDB" id="5296954at2"/>
<organism evidence="2 3">
    <name type="scientific">Aliikangiella marina</name>
    <dbReference type="NCBI Taxonomy" id="1712262"/>
    <lineage>
        <taxon>Bacteria</taxon>
        <taxon>Pseudomonadati</taxon>
        <taxon>Pseudomonadota</taxon>
        <taxon>Gammaproteobacteria</taxon>
        <taxon>Oceanospirillales</taxon>
        <taxon>Pleioneaceae</taxon>
        <taxon>Aliikangiella</taxon>
    </lineage>
</organism>
<keyword evidence="1" id="KW-0732">Signal</keyword>
<proteinExistence type="predicted"/>
<evidence type="ECO:0000256" key="1">
    <source>
        <dbReference type="SAM" id="SignalP"/>
    </source>
</evidence>
<comment type="caution">
    <text evidence="2">The sequence shown here is derived from an EMBL/GenBank/DDBJ whole genome shotgun (WGS) entry which is preliminary data.</text>
</comment>
<evidence type="ECO:0000313" key="3">
    <source>
        <dbReference type="Proteomes" id="UP000317839"/>
    </source>
</evidence>
<dbReference type="AlphaFoldDB" id="A0A545T8Q5"/>
<dbReference type="PROSITE" id="PS51257">
    <property type="entry name" value="PROKAR_LIPOPROTEIN"/>
    <property type="match status" value="1"/>
</dbReference>
<dbReference type="Pfam" id="PF12915">
    <property type="entry name" value="DUF3833"/>
    <property type="match status" value="1"/>
</dbReference>
<dbReference type="EMBL" id="VIKR01000003">
    <property type="protein sequence ID" value="TQV73589.1"/>
    <property type="molecule type" value="Genomic_DNA"/>
</dbReference>